<evidence type="ECO:0000313" key="2">
    <source>
        <dbReference type="Proteomes" id="UP001162881"/>
    </source>
</evidence>
<dbReference type="EMBL" id="JALHLF010000012">
    <property type="protein sequence ID" value="MCJ2182135.1"/>
    <property type="molecule type" value="Genomic_DNA"/>
</dbReference>
<organism evidence="1 2">
    <name type="scientific">Novosphingobium organovorum</name>
    <dbReference type="NCBI Taxonomy" id="2930092"/>
    <lineage>
        <taxon>Bacteria</taxon>
        <taxon>Pseudomonadati</taxon>
        <taxon>Pseudomonadota</taxon>
        <taxon>Alphaproteobacteria</taxon>
        <taxon>Sphingomonadales</taxon>
        <taxon>Sphingomonadaceae</taxon>
        <taxon>Novosphingobium</taxon>
    </lineage>
</organism>
<sequence length="72" mass="7555">MIGKIIGAVIGRHAAKNVDGITGTSGTIIGIAAPTLLKRMGPIGLITVAAGGYFYKKHSERREARRARPIGQ</sequence>
<dbReference type="RefSeq" id="WP_244017753.1">
    <property type="nucleotide sequence ID" value="NZ_JALHLF010000012.1"/>
</dbReference>
<name>A0ABT0BAQ0_9SPHN</name>
<evidence type="ECO:0000313" key="1">
    <source>
        <dbReference type="EMBL" id="MCJ2182135.1"/>
    </source>
</evidence>
<protein>
    <submittedName>
        <fullName evidence="1">Uncharacterized protein</fullName>
    </submittedName>
</protein>
<accession>A0ABT0BAQ0</accession>
<keyword evidence="2" id="KW-1185">Reference proteome</keyword>
<reference evidence="1" key="1">
    <citation type="submission" date="2022-03" db="EMBL/GenBank/DDBJ databases">
        <title>Identification of a novel bacterium isolated from mangrove sediments.</title>
        <authorList>
            <person name="Pan X."/>
        </authorList>
    </citation>
    <scope>NUCLEOTIDE SEQUENCE</scope>
    <source>
        <strain evidence="1">B1949</strain>
    </source>
</reference>
<gene>
    <name evidence="1" type="ORF">MTR62_05370</name>
</gene>
<proteinExistence type="predicted"/>
<comment type="caution">
    <text evidence="1">The sequence shown here is derived from an EMBL/GenBank/DDBJ whole genome shotgun (WGS) entry which is preliminary data.</text>
</comment>
<dbReference type="Proteomes" id="UP001162881">
    <property type="component" value="Unassembled WGS sequence"/>
</dbReference>